<comment type="similarity">
    <text evidence="1">Belongs to the sel-1 family.</text>
</comment>
<dbReference type="PANTHER" id="PTHR11102">
    <property type="entry name" value="SEL-1-LIKE PROTEIN"/>
    <property type="match status" value="1"/>
</dbReference>
<keyword evidence="2" id="KW-0812">Transmembrane</keyword>
<keyword evidence="3" id="KW-0732">Signal</keyword>
<reference evidence="4 5" key="1">
    <citation type="submission" date="2017-12" db="EMBL/GenBank/DDBJ databases">
        <title>Genome Sequence of the Amphotericin B-resistant Candida duobushaemulonii strain, B09383.</title>
        <authorList>
            <person name="Chow N.A."/>
            <person name="Gade L."/>
            <person name="Batra D."/>
            <person name="Rowe L.A."/>
            <person name="Loparev V.N."/>
            <person name="Litvintseva A.P."/>
        </authorList>
    </citation>
    <scope>NUCLEOTIDE SEQUENCE [LARGE SCALE GENOMIC DNA]</scope>
    <source>
        <strain evidence="4 5">B09383</strain>
    </source>
</reference>
<dbReference type="SMART" id="SM00671">
    <property type="entry name" value="SEL1"/>
    <property type="match status" value="6"/>
</dbReference>
<gene>
    <name evidence="4" type="ORF">CXQ87_000128</name>
</gene>
<feature type="transmembrane region" description="Helical" evidence="2">
    <location>
        <begin position="734"/>
        <end position="752"/>
    </location>
</feature>
<dbReference type="Proteomes" id="UP000244406">
    <property type="component" value="Unassembled WGS sequence"/>
</dbReference>
<evidence type="ECO:0000256" key="1">
    <source>
        <dbReference type="ARBA" id="ARBA00038101"/>
    </source>
</evidence>
<dbReference type="InterPro" id="IPR011990">
    <property type="entry name" value="TPR-like_helical_dom_sf"/>
</dbReference>
<keyword evidence="2" id="KW-1133">Transmembrane helix</keyword>
<comment type="caution">
    <text evidence="4">The sequence shown here is derived from an EMBL/GenBank/DDBJ whole genome shotgun (WGS) entry which is preliminary data.</text>
</comment>
<evidence type="ECO:0000313" key="5">
    <source>
        <dbReference type="Proteomes" id="UP000244406"/>
    </source>
</evidence>
<evidence type="ECO:0008006" key="6">
    <source>
        <dbReference type="Google" id="ProtNLM"/>
    </source>
</evidence>
<keyword evidence="2" id="KW-0472">Membrane</keyword>
<dbReference type="GeneID" id="37000130"/>
<feature type="chain" id="PRO_5016068934" description="ERAD-associated E3 ubiquitin-protein ligase component HRD3" evidence="3">
    <location>
        <begin position="19"/>
        <end position="794"/>
    </location>
</feature>
<feature type="signal peptide" evidence="3">
    <location>
        <begin position="1"/>
        <end position="18"/>
    </location>
</feature>
<dbReference type="VEuPathDB" id="FungiDB:CXQ87_000128"/>
<dbReference type="SUPFAM" id="SSF81901">
    <property type="entry name" value="HCP-like"/>
    <property type="match status" value="2"/>
</dbReference>
<evidence type="ECO:0000256" key="3">
    <source>
        <dbReference type="SAM" id="SignalP"/>
    </source>
</evidence>
<dbReference type="InterPro" id="IPR050767">
    <property type="entry name" value="Sel1_AlgK"/>
</dbReference>
<accession>A0A2V1AI00</accession>
<organism evidence="4 5">
    <name type="scientific">Candidozyma duobushaemuli</name>
    <dbReference type="NCBI Taxonomy" id="1231522"/>
    <lineage>
        <taxon>Eukaryota</taxon>
        <taxon>Fungi</taxon>
        <taxon>Dikarya</taxon>
        <taxon>Ascomycota</taxon>
        <taxon>Saccharomycotina</taxon>
        <taxon>Pichiomycetes</taxon>
        <taxon>Metschnikowiaceae</taxon>
        <taxon>Candidozyma</taxon>
    </lineage>
</organism>
<dbReference type="EMBL" id="PKFP01000008">
    <property type="protein sequence ID" value="PVH17244.1"/>
    <property type="molecule type" value="Genomic_DNA"/>
</dbReference>
<dbReference type="InterPro" id="IPR006597">
    <property type="entry name" value="Sel1-like"/>
</dbReference>
<protein>
    <recommendedName>
        <fullName evidence="6">ERAD-associated E3 ubiquitin-protein ligase component HRD3</fullName>
    </recommendedName>
</protein>
<keyword evidence="5" id="KW-1185">Reference proteome</keyword>
<dbReference type="Pfam" id="PF08238">
    <property type="entry name" value="Sel1"/>
    <property type="match status" value="6"/>
</dbReference>
<dbReference type="RefSeq" id="XP_025338184.1">
    <property type="nucleotide sequence ID" value="XM_025478711.1"/>
</dbReference>
<sequence length="794" mass="90982">MLLLWLVNFSFWIFRAAAAQQSQAVVKEATSVDSPLERLRLFIETNSHRRKNRKPLYTEKSIQDNVFIPQYDTALQDYEGSPYLDNYYTSFETAALRFIEDAEASATQETYVYLADLYMFGQSDIRVNYTKALHYYEQAVKTSAHDHAYFMLGFIYSTGMFGEIQKDKAKSNLYYQFASENGNLNATIVLANKYLHGIDRPPNCDLSKFYYSRLARVTKKNQLDSTWLPDSRTAFHNIRIADFNGGLYGRKVSNQFSSFQASADYDAAKRKHLEDNDYNHDPDLRDLYYDALASYTGTRFTPMNLSVAHDLAGKCLAHAKVKFGKNSGIYVSEEDRNMWSRCACLLGNLYLEGGHGERNIEKAFKYLEFGNRIIDSRYTRTQLGKFHTLDPITDGTLSSNCSRHLSIAVRHSSLEATYLLTQWMAVANPTSPFLIHNTEQTFGSWRDLSHRNYYDAFFYYADAMETGVGASPTDDLHCSTIVAYYKMFVERSEKELFPHLKYAFTEFIHGSFKNALLGYSLAAEQGFRHSQVSAAYLLYQADSLFSLHPKTFDTDRLESAMSYLELASLQDDVDSTIALGDINYSGVKSANIPKDFGKAFSYYSRAATAQSSHGCFKLGHMYEYGLGSANATVDYHMAKRYYDLSSKYTSDSPFYEVSRLNTYPMSLALLRLRLKLLFSRDKKDVDKAGWFSTFKSLGRSQDSIDDDESDERAIQRSTAHFEGTEIDEEDDYEVFDYIVLLLTIVFFVFVFVQNVRGQMRRAANGQNQPNQQANVENQNLGFRRGNFEFHFFAL</sequence>
<name>A0A2V1AI00_9ASCO</name>
<dbReference type="AlphaFoldDB" id="A0A2V1AI00"/>
<evidence type="ECO:0000256" key="2">
    <source>
        <dbReference type="SAM" id="Phobius"/>
    </source>
</evidence>
<proteinExistence type="inferred from homology"/>
<dbReference type="PANTHER" id="PTHR11102:SF160">
    <property type="entry name" value="ERAD-ASSOCIATED E3 UBIQUITIN-PROTEIN LIGASE COMPONENT HRD3"/>
    <property type="match status" value="1"/>
</dbReference>
<dbReference type="Gene3D" id="1.25.40.10">
    <property type="entry name" value="Tetratricopeptide repeat domain"/>
    <property type="match status" value="2"/>
</dbReference>
<evidence type="ECO:0000313" key="4">
    <source>
        <dbReference type="EMBL" id="PVH17244.1"/>
    </source>
</evidence>